<reference evidence="2 3" key="1">
    <citation type="submission" date="2017-09" db="EMBL/GenBank/DDBJ databases">
        <title>Large-scale bioinformatics analysis of Bacillus genomes uncovers conserved roles of natural products in bacterial physiology.</title>
        <authorList>
            <consortium name="Agbiome Team Llc"/>
            <person name="Bleich R.M."/>
            <person name="Grubbs K.J."/>
            <person name="Santa Maria K.C."/>
            <person name="Allen S.E."/>
            <person name="Farag S."/>
            <person name="Shank E.A."/>
            <person name="Bowers A."/>
        </authorList>
    </citation>
    <scope>NUCLEOTIDE SEQUENCE [LARGE SCALE GENOMIC DNA]</scope>
    <source>
        <strain evidence="2 3">AFS053130</strain>
    </source>
</reference>
<protein>
    <recommendedName>
        <fullName evidence="1">ADP ribosyltransferase domain-containing protein</fullName>
    </recommendedName>
</protein>
<sequence length="243" mass="27296">MKTKNIIRFTLSVLCISTVFFMNKPDIVSSAPINHPLTDSRIDFKEDRERAHEWGSASYGTWLRGLTLTEHRAIDKYSGGDYRNINNYLRFHEGNLGADGVLDPTIQQIDKALKRAKTPGTLTVYRRVGETAFGLEANSLRVGGTIDPEKAKEFAETFINKTRKEHAYISTSLVKQPVNVFPILLHITVPKGSHGAYIESISQKPEEMELLLARGYSYQIDGISIVNEQGRESLKVSAKLIKE</sequence>
<dbReference type="InterPro" id="IPR016013">
    <property type="entry name" value="Binary_toxinA_clost-typ"/>
</dbReference>
<evidence type="ECO:0000313" key="3">
    <source>
        <dbReference type="Proteomes" id="UP000222054"/>
    </source>
</evidence>
<dbReference type="Pfam" id="PF03496">
    <property type="entry name" value="ADPrib_exo_Tox"/>
    <property type="match status" value="1"/>
</dbReference>
<name>A0A2B9DSH8_BACCE</name>
<gene>
    <name evidence="2" type="ORF">CN958_18175</name>
</gene>
<comment type="caution">
    <text evidence="2">The sequence shown here is derived from an EMBL/GenBank/DDBJ whole genome shotgun (WGS) entry which is preliminary data.</text>
</comment>
<dbReference type="CDD" id="cd00233">
    <property type="entry name" value="VIP2"/>
    <property type="match status" value="1"/>
</dbReference>
<accession>A0A2B9DSH8</accession>
<organism evidence="2 3">
    <name type="scientific">Bacillus cereus</name>
    <dbReference type="NCBI Taxonomy" id="1396"/>
    <lineage>
        <taxon>Bacteria</taxon>
        <taxon>Bacillati</taxon>
        <taxon>Bacillota</taxon>
        <taxon>Bacilli</taxon>
        <taxon>Bacillales</taxon>
        <taxon>Bacillaceae</taxon>
        <taxon>Bacillus</taxon>
        <taxon>Bacillus cereus group</taxon>
    </lineage>
</organism>
<dbReference type="PRINTS" id="PR01390">
    <property type="entry name" value="BINARYTOXINA"/>
</dbReference>
<dbReference type="InterPro" id="IPR003540">
    <property type="entry name" value="ADP-ribosyltransferase"/>
</dbReference>
<dbReference type="Proteomes" id="UP000222054">
    <property type="component" value="Unassembled WGS sequence"/>
</dbReference>
<proteinExistence type="predicted"/>
<dbReference type="GO" id="GO:0005576">
    <property type="term" value="C:extracellular region"/>
    <property type="evidence" value="ECO:0007669"/>
    <property type="project" value="InterPro"/>
</dbReference>
<dbReference type="SUPFAM" id="SSF56399">
    <property type="entry name" value="ADP-ribosylation"/>
    <property type="match status" value="1"/>
</dbReference>
<feature type="domain" description="ADP ribosyltransferase" evidence="1">
    <location>
        <begin position="51"/>
        <end position="242"/>
    </location>
</feature>
<dbReference type="PROSITE" id="PS51996">
    <property type="entry name" value="TR_MART"/>
    <property type="match status" value="1"/>
</dbReference>
<dbReference type="EMBL" id="NUHO01000078">
    <property type="protein sequence ID" value="PGM91495.1"/>
    <property type="molecule type" value="Genomic_DNA"/>
</dbReference>
<dbReference type="AlphaFoldDB" id="A0A2B9DSH8"/>
<dbReference type="Gene3D" id="3.90.176.10">
    <property type="entry name" value="Toxin ADP-ribosyltransferase, Chain A, domain 1"/>
    <property type="match status" value="1"/>
</dbReference>
<evidence type="ECO:0000313" key="2">
    <source>
        <dbReference type="EMBL" id="PGM91495.1"/>
    </source>
</evidence>
<dbReference type="RefSeq" id="WP_098777894.1">
    <property type="nucleotide sequence ID" value="NZ_NUHO01000078.1"/>
</dbReference>
<evidence type="ECO:0000259" key="1">
    <source>
        <dbReference type="Pfam" id="PF03496"/>
    </source>
</evidence>